<keyword evidence="2" id="KW-1185">Reference proteome</keyword>
<reference evidence="1" key="1">
    <citation type="submission" date="2022-10" db="EMBL/GenBank/DDBJ databases">
        <title>Chitiniphilus purpureus sp. nov., a novel chitin-degrading bacterium isolated from crawfish pond sediment.</title>
        <authorList>
            <person name="Li K."/>
        </authorList>
    </citation>
    <scope>NUCLEOTIDE SEQUENCE</scope>
    <source>
        <strain evidence="1">CD1</strain>
    </source>
</reference>
<dbReference type="Proteomes" id="UP001061302">
    <property type="component" value="Chromosome"/>
</dbReference>
<evidence type="ECO:0008006" key="3">
    <source>
        <dbReference type="Google" id="ProtNLM"/>
    </source>
</evidence>
<dbReference type="EMBL" id="CP106753">
    <property type="protein sequence ID" value="UXY17236.1"/>
    <property type="molecule type" value="Genomic_DNA"/>
</dbReference>
<protein>
    <recommendedName>
        <fullName evidence="3">DUF3253 domain-containing protein</fullName>
    </recommendedName>
</protein>
<proteinExistence type="predicted"/>
<organism evidence="1 2">
    <name type="scientific">Chitiniphilus purpureus</name>
    <dbReference type="NCBI Taxonomy" id="2981137"/>
    <lineage>
        <taxon>Bacteria</taxon>
        <taxon>Pseudomonadati</taxon>
        <taxon>Pseudomonadota</taxon>
        <taxon>Betaproteobacteria</taxon>
        <taxon>Neisseriales</taxon>
        <taxon>Chitinibacteraceae</taxon>
        <taxon>Chitiniphilus</taxon>
    </lineage>
</organism>
<evidence type="ECO:0000313" key="1">
    <source>
        <dbReference type="EMBL" id="UXY17236.1"/>
    </source>
</evidence>
<name>A0ABY6DS94_9NEIS</name>
<dbReference type="RefSeq" id="WP_263126667.1">
    <property type="nucleotide sequence ID" value="NZ_CP106753.1"/>
</dbReference>
<gene>
    <name evidence="1" type="ORF">N8I74_09575</name>
</gene>
<accession>A0ABY6DS94</accession>
<evidence type="ECO:0000313" key="2">
    <source>
        <dbReference type="Proteomes" id="UP001061302"/>
    </source>
</evidence>
<sequence length="76" mass="9003">MDEQLVDTVMQAIRAYVRARPDCADTIEGIHAWWVPWPDQPEPLSVTRLALERLEAEGVLERRHVGRRELWRARRE</sequence>